<gene>
    <name evidence="2" type="ORF">AMON00008_LOCUS56544</name>
</gene>
<sequence length="340" mass="38078">MAAGRWRGDAWHWGRSLLAGHARASLRAPLHPRARLLGSTPAIVAGRLAVMASLCTHVCWTLREQAVARGQSASVARTLLWLLPPSAAAPHSLCHRGSSGWFRSARELGSSTMWAAKRKKKEVKEPEIEEEVADEDGGDKAEDDFPMDDEVDDDLVGGDEDFPEGGGADGEDFEPRPRSRRKGYTRIQDEEILPPGTRYQGGRYGLQFFVGDLVECMRDGELQYARVARIPTDERPMDGSFIVKWDSDGEEWKCAYKDLKKPRRPESVDWPDWIEDWWPAEPPPSLEEELKKEWTWVSDMRPGASGGGMVPESPDQGVYSQNKDDPYRPKPGQVLYGVTC</sequence>
<feature type="compositionally biased region" description="Acidic residues" evidence="1">
    <location>
        <begin position="127"/>
        <end position="163"/>
    </location>
</feature>
<evidence type="ECO:0000256" key="1">
    <source>
        <dbReference type="SAM" id="MobiDB-lite"/>
    </source>
</evidence>
<reference evidence="2" key="1">
    <citation type="submission" date="2021-01" db="EMBL/GenBank/DDBJ databases">
        <authorList>
            <person name="Corre E."/>
            <person name="Pelletier E."/>
            <person name="Niang G."/>
            <person name="Scheremetjew M."/>
            <person name="Finn R."/>
            <person name="Kale V."/>
            <person name="Holt S."/>
            <person name="Cochrane G."/>
            <person name="Meng A."/>
            <person name="Brown T."/>
            <person name="Cohen L."/>
        </authorList>
    </citation>
    <scope>NUCLEOTIDE SEQUENCE</scope>
    <source>
        <strain evidence="2">CCMP3105</strain>
    </source>
</reference>
<accession>A0A7S4WAJ4</accession>
<feature type="region of interest" description="Disordered" evidence="1">
    <location>
        <begin position="118"/>
        <end position="184"/>
    </location>
</feature>
<feature type="region of interest" description="Disordered" evidence="1">
    <location>
        <begin position="298"/>
        <end position="332"/>
    </location>
</feature>
<dbReference type="EMBL" id="HBNR01079281">
    <property type="protein sequence ID" value="CAE4655979.1"/>
    <property type="molecule type" value="Transcribed_RNA"/>
</dbReference>
<dbReference type="AlphaFoldDB" id="A0A7S4WAJ4"/>
<protein>
    <submittedName>
        <fullName evidence="2">Uncharacterized protein</fullName>
    </submittedName>
</protein>
<proteinExistence type="predicted"/>
<organism evidence="2">
    <name type="scientific">Alexandrium monilatum</name>
    <dbReference type="NCBI Taxonomy" id="311494"/>
    <lineage>
        <taxon>Eukaryota</taxon>
        <taxon>Sar</taxon>
        <taxon>Alveolata</taxon>
        <taxon>Dinophyceae</taxon>
        <taxon>Gonyaulacales</taxon>
        <taxon>Pyrocystaceae</taxon>
        <taxon>Alexandrium</taxon>
    </lineage>
</organism>
<name>A0A7S4WAJ4_9DINO</name>
<evidence type="ECO:0000313" key="2">
    <source>
        <dbReference type="EMBL" id="CAE4655979.1"/>
    </source>
</evidence>